<dbReference type="PANTHER" id="PTHR11362">
    <property type="entry name" value="PHOSPHATIDYLETHANOLAMINE-BINDING PROTEIN"/>
    <property type="match status" value="1"/>
</dbReference>
<dbReference type="InterPro" id="IPR036610">
    <property type="entry name" value="PEBP-like_sf"/>
</dbReference>
<dbReference type="CDD" id="cd00866">
    <property type="entry name" value="PEBP_euk"/>
    <property type="match status" value="1"/>
</dbReference>
<dbReference type="Proteomes" id="UP000515162">
    <property type="component" value="Chromosome 2R"/>
</dbReference>
<evidence type="ECO:0000313" key="2">
    <source>
        <dbReference type="RefSeq" id="XP_033151509.1"/>
    </source>
</evidence>
<proteinExistence type="predicted"/>
<protein>
    <submittedName>
        <fullName evidence="2">Protein D2</fullName>
    </submittedName>
</protein>
<dbReference type="PANTHER" id="PTHR11362:SF82">
    <property type="entry name" value="PHOSPHATIDYLETHANOLAMINE-BINDING PROTEIN 4"/>
    <property type="match status" value="1"/>
</dbReference>
<dbReference type="RefSeq" id="XP_033151509.1">
    <property type="nucleotide sequence ID" value="XM_033295618.1"/>
</dbReference>
<dbReference type="AlphaFoldDB" id="A0A6P8JES7"/>
<keyword evidence="1" id="KW-1185">Reference proteome</keyword>
<gene>
    <name evidence="2" type="primary">LOC117135441</name>
</gene>
<name>A0A6P8JES7_DROMA</name>
<dbReference type="InterPro" id="IPR035810">
    <property type="entry name" value="PEBP_euk"/>
</dbReference>
<accession>A0A6P8JES7</accession>
<organism evidence="1 2">
    <name type="scientific">Drosophila mauritiana</name>
    <name type="common">Fruit fly</name>
    <dbReference type="NCBI Taxonomy" id="7226"/>
    <lineage>
        <taxon>Eukaryota</taxon>
        <taxon>Metazoa</taxon>
        <taxon>Ecdysozoa</taxon>
        <taxon>Arthropoda</taxon>
        <taxon>Hexapoda</taxon>
        <taxon>Insecta</taxon>
        <taxon>Pterygota</taxon>
        <taxon>Neoptera</taxon>
        <taxon>Endopterygota</taxon>
        <taxon>Diptera</taxon>
        <taxon>Brachycera</taxon>
        <taxon>Muscomorpha</taxon>
        <taxon>Ephydroidea</taxon>
        <taxon>Drosophilidae</taxon>
        <taxon>Drosophila</taxon>
        <taxon>Sophophora</taxon>
    </lineage>
</organism>
<reference evidence="2" key="1">
    <citation type="submission" date="2025-08" db="UniProtKB">
        <authorList>
            <consortium name="RefSeq"/>
        </authorList>
    </citation>
    <scope>IDENTIFICATION</scope>
    <source>
        <strain evidence="2">Mau12</strain>
        <tissue evidence="2">Whole Body</tissue>
    </source>
</reference>
<evidence type="ECO:0000313" key="1">
    <source>
        <dbReference type="Proteomes" id="UP000515162"/>
    </source>
</evidence>
<sequence>MLVSCPLACPVEKLVTELKKHHVIPRLLACKPTKVISVLYPCDIDIKPGIMIVINETLKQPIIRFKADPEHFHTLMMVDLDVPPDNHTEWLIWMVGNIPGCDVAMGQTLVAYDNRRTIHGSNVHRIVFLAFKQYLELDFDETFVPEGEEKGRATFNCHNFARKYALGNPMAANFYLVEWLWRWTPTFLVSEHEFEHLNENENE</sequence>
<dbReference type="Gene3D" id="3.90.280.10">
    <property type="entry name" value="PEBP-like"/>
    <property type="match status" value="1"/>
</dbReference>
<dbReference type="SUPFAM" id="SSF49777">
    <property type="entry name" value="PEBP-like"/>
    <property type="match status" value="1"/>
</dbReference>
<dbReference type="GeneID" id="117135441"/>